<evidence type="ECO:0000313" key="4">
    <source>
        <dbReference type="Proteomes" id="UP001446871"/>
    </source>
</evidence>
<dbReference type="InterPro" id="IPR036322">
    <property type="entry name" value="WD40_repeat_dom_sf"/>
</dbReference>
<feature type="domain" description="F-box" evidence="2">
    <location>
        <begin position="9"/>
        <end position="55"/>
    </location>
</feature>
<dbReference type="PROSITE" id="PS50181">
    <property type="entry name" value="FBOX"/>
    <property type="match status" value="1"/>
</dbReference>
<dbReference type="CDD" id="cd09917">
    <property type="entry name" value="F-box_SF"/>
    <property type="match status" value="1"/>
</dbReference>
<name>A0ABR1U4I4_9PEZI</name>
<accession>A0ABR1U4I4</accession>
<dbReference type="Pfam" id="PF12937">
    <property type="entry name" value="F-box-like"/>
    <property type="match status" value="1"/>
</dbReference>
<evidence type="ECO:0000259" key="2">
    <source>
        <dbReference type="PROSITE" id="PS50181"/>
    </source>
</evidence>
<evidence type="ECO:0000256" key="1">
    <source>
        <dbReference type="SAM" id="MobiDB-lite"/>
    </source>
</evidence>
<dbReference type="InterPro" id="IPR001810">
    <property type="entry name" value="F-box_dom"/>
</dbReference>
<gene>
    <name evidence="3" type="ORF">PG996_012888</name>
</gene>
<organism evidence="3 4">
    <name type="scientific">Apiospora saccharicola</name>
    <dbReference type="NCBI Taxonomy" id="335842"/>
    <lineage>
        <taxon>Eukaryota</taxon>
        <taxon>Fungi</taxon>
        <taxon>Dikarya</taxon>
        <taxon>Ascomycota</taxon>
        <taxon>Pezizomycotina</taxon>
        <taxon>Sordariomycetes</taxon>
        <taxon>Xylariomycetidae</taxon>
        <taxon>Amphisphaeriales</taxon>
        <taxon>Apiosporaceae</taxon>
        <taxon>Apiospora</taxon>
    </lineage>
</organism>
<proteinExistence type="predicted"/>
<protein>
    <recommendedName>
        <fullName evidence="2">F-box domain-containing protein</fullName>
    </recommendedName>
</protein>
<dbReference type="InterPro" id="IPR015943">
    <property type="entry name" value="WD40/YVTN_repeat-like_dom_sf"/>
</dbReference>
<evidence type="ECO:0000313" key="3">
    <source>
        <dbReference type="EMBL" id="KAK8053587.1"/>
    </source>
</evidence>
<dbReference type="Proteomes" id="UP001446871">
    <property type="component" value="Unassembled WGS sequence"/>
</dbReference>
<dbReference type="SUPFAM" id="SSF50978">
    <property type="entry name" value="WD40 repeat-like"/>
    <property type="match status" value="1"/>
</dbReference>
<sequence>MEFLTLDESTRLDTLPLDVLLIILNHLNTARSVARLGTTSRRLREAVKVDGWRSFVRSHFGTLRLPPNVPDDEWQVLAKTLTWQSRAWERHALTVDSFIPHKDQQPRGARGGGDRRQQRPAQRTQTFPCQIIVDASSRKEGKSVQETVVWGAGEDIFARCRNTAAAAPHSETWHSLTGAQNEFKPGKDDVTSISILDQETQSKVVVGRASGDLRLLSLDPANFGQTHMSFQPSTTEDVRDHYTQNEIQALDFDRISSTLAASTKGNVFLYNMGPLECDKVGTEDGEEGHISVKPRDAFDVHSLEGSTPFKTIRCMRFTANGDIALGLTSSTQPLRYLTLSPTGPRLDAASKILPSGRATDVYALKDWTNATVRGLLPIDAASIAGGKGNVVLSSYEDGTIRLQDMRSPSPVDTIFQDNFEVMTPSGALLAYGTERFIAGNARSNTVKIFDFRWNKAYLHTASLPCRSETPYPSPRPPTLTKPPSYPERGCCDHVRGHECTWHALSKESYYRPNYTVYLPMINTKSSPVYSLAKSSDTSPTLYAGLAGELAEMNLREESGDLRRRPNAPGSKPLYACRRGLASILETGDGFSLPDISKSQRVPEMRTQSKKVLVDSLSQSVRSRHRLDEHLQLPQDFPAYPN</sequence>
<feature type="region of interest" description="Disordered" evidence="1">
    <location>
        <begin position="99"/>
        <end position="126"/>
    </location>
</feature>
<reference evidence="3 4" key="1">
    <citation type="submission" date="2023-01" db="EMBL/GenBank/DDBJ databases">
        <title>Analysis of 21 Apiospora genomes using comparative genomics revels a genus with tremendous synthesis potential of carbohydrate active enzymes and secondary metabolites.</title>
        <authorList>
            <person name="Sorensen T."/>
        </authorList>
    </citation>
    <scope>NUCLEOTIDE SEQUENCE [LARGE SCALE GENOMIC DNA]</scope>
    <source>
        <strain evidence="3 4">CBS 83171</strain>
    </source>
</reference>
<dbReference type="Gene3D" id="2.130.10.10">
    <property type="entry name" value="YVTN repeat-like/Quinoprotein amine dehydrogenase"/>
    <property type="match status" value="1"/>
</dbReference>
<dbReference type="InterPro" id="IPR036047">
    <property type="entry name" value="F-box-like_dom_sf"/>
</dbReference>
<comment type="caution">
    <text evidence="3">The sequence shown here is derived from an EMBL/GenBank/DDBJ whole genome shotgun (WGS) entry which is preliminary data.</text>
</comment>
<keyword evidence="4" id="KW-1185">Reference proteome</keyword>
<dbReference type="SUPFAM" id="SSF81383">
    <property type="entry name" value="F-box domain"/>
    <property type="match status" value="1"/>
</dbReference>
<dbReference type="EMBL" id="JAQQWM010000008">
    <property type="protein sequence ID" value="KAK8053587.1"/>
    <property type="molecule type" value="Genomic_DNA"/>
</dbReference>